<organism evidence="1 2">
    <name type="scientific">Aphanothece sacrum FPU1</name>
    <dbReference type="NCBI Taxonomy" id="1920663"/>
    <lineage>
        <taxon>Bacteria</taxon>
        <taxon>Bacillati</taxon>
        <taxon>Cyanobacteriota</taxon>
        <taxon>Cyanophyceae</taxon>
        <taxon>Oscillatoriophycideae</taxon>
        <taxon>Chroococcales</taxon>
        <taxon>Aphanothecaceae</taxon>
        <taxon>Aphanothece</taxon>
    </lineage>
</organism>
<keyword evidence="2" id="KW-1185">Reference proteome</keyword>
<dbReference type="AlphaFoldDB" id="A0A401IGC3"/>
<reference evidence="2" key="1">
    <citation type="submission" date="2017-05" db="EMBL/GenBank/DDBJ databases">
        <title>Physiological properties and genetic analysis related to exopolysaccharide production of fresh-water unicellular cyanobacterium Aphanothece sacrum, Suizenji Nori, that has been cultured as a food source in Japan.</title>
        <authorList>
            <person name="Kanesaki Y."/>
            <person name="Yoshikawa S."/>
            <person name="Ohki K."/>
        </authorList>
    </citation>
    <scope>NUCLEOTIDE SEQUENCE [LARGE SCALE GENOMIC DNA]</scope>
    <source>
        <strain evidence="2">FPU1</strain>
    </source>
</reference>
<comment type="caution">
    <text evidence="1">The sequence shown here is derived from an EMBL/GenBank/DDBJ whole genome shotgun (WGS) entry which is preliminary data.</text>
</comment>
<accession>A0A401IGC3</accession>
<gene>
    <name evidence="1" type="ORF">AsFPU1_1665</name>
</gene>
<dbReference type="EMBL" id="BDQK01000006">
    <property type="protein sequence ID" value="GBF80264.1"/>
    <property type="molecule type" value="Genomic_DNA"/>
</dbReference>
<protein>
    <submittedName>
        <fullName evidence="1">AerD protein</fullName>
    </submittedName>
</protein>
<proteinExistence type="predicted"/>
<dbReference type="OrthoDB" id="490158at2"/>
<sequence length="200" mass="22720">MLKYSIEFSFSGISGQPLKVGTLGPENTSSGQTLNYLATQWQAEQITIIPCWFDSFTELKNSLLKNEVDLALVPHAYEKINDFYMEPCFKLSFLFTYPTPIYGLAKQKKAKFMTENCTIVTHPAPLPLLSYLLPNYQNKKNIKIEFVNSTSLAAIYVKEGLADLAITNEKALKDNDLEFIVTYGKINMSWSIFQKKDQFG</sequence>
<evidence type="ECO:0000313" key="2">
    <source>
        <dbReference type="Proteomes" id="UP000287247"/>
    </source>
</evidence>
<dbReference type="SUPFAM" id="SSF53850">
    <property type="entry name" value="Periplasmic binding protein-like II"/>
    <property type="match status" value="1"/>
</dbReference>
<dbReference type="RefSeq" id="WP_124971711.1">
    <property type="nucleotide sequence ID" value="NZ_BDQK01000006.1"/>
</dbReference>
<name>A0A401IGC3_APHSA</name>
<dbReference type="Proteomes" id="UP000287247">
    <property type="component" value="Unassembled WGS sequence"/>
</dbReference>
<evidence type="ECO:0000313" key="1">
    <source>
        <dbReference type="EMBL" id="GBF80264.1"/>
    </source>
</evidence>